<protein>
    <submittedName>
        <fullName evidence="1">Uncharacterized protein</fullName>
    </submittedName>
</protein>
<dbReference type="EMBL" id="FOCX01000066">
    <property type="protein sequence ID" value="SEP28906.1"/>
    <property type="molecule type" value="Genomic_DNA"/>
</dbReference>
<dbReference type="AlphaFoldDB" id="A0A1H8WMP4"/>
<evidence type="ECO:0000313" key="1">
    <source>
        <dbReference type="EMBL" id="SEP28906.1"/>
    </source>
</evidence>
<organism evidence="1 2">
    <name type="scientific">Halorientalis persicus</name>
    <dbReference type="NCBI Taxonomy" id="1367881"/>
    <lineage>
        <taxon>Archaea</taxon>
        <taxon>Methanobacteriati</taxon>
        <taxon>Methanobacteriota</taxon>
        <taxon>Stenosarchaea group</taxon>
        <taxon>Halobacteria</taxon>
        <taxon>Halobacteriales</taxon>
        <taxon>Haloarculaceae</taxon>
        <taxon>Halorientalis</taxon>
    </lineage>
</organism>
<evidence type="ECO:0000313" key="2">
    <source>
        <dbReference type="Proteomes" id="UP000198775"/>
    </source>
</evidence>
<gene>
    <name evidence="1" type="ORF">SAMN05216388_10661</name>
</gene>
<accession>A0A1H8WMP4</accession>
<proteinExistence type="predicted"/>
<dbReference type="Proteomes" id="UP000198775">
    <property type="component" value="Unassembled WGS sequence"/>
</dbReference>
<sequence length="45" mass="5184">MVHNRRYHNTLGDFTIVVSHKLGIELLGIGCVDISIPRIIKRIWV</sequence>
<name>A0A1H8WMP4_9EURY</name>
<reference evidence="2" key="1">
    <citation type="submission" date="2016-10" db="EMBL/GenBank/DDBJ databases">
        <authorList>
            <person name="Varghese N."/>
            <person name="Submissions S."/>
        </authorList>
    </citation>
    <scope>NUCLEOTIDE SEQUENCE [LARGE SCALE GENOMIC DNA]</scope>
    <source>
        <strain evidence="2">IBRC-M 10043</strain>
    </source>
</reference>
<keyword evidence="2" id="KW-1185">Reference proteome</keyword>